<dbReference type="AlphaFoldDB" id="A0A542ZKK5"/>
<accession>A0A542ZKK5</accession>
<organism evidence="1 2">
    <name type="scientific">Oryzihumus leptocrescens</name>
    <dbReference type="NCBI Taxonomy" id="297536"/>
    <lineage>
        <taxon>Bacteria</taxon>
        <taxon>Bacillati</taxon>
        <taxon>Actinomycetota</taxon>
        <taxon>Actinomycetes</taxon>
        <taxon>Micrococcales</taxon>
        <taxon>Intrasporangiaceae</taxon>
        <taxon>Oryzihumus</taxon>
    </lineage>
</organism>
<evidence type="ECO:0000313" key="1">
    <source>
        <dbReference type="EMBL" id="TQL60885.1"/>
    </source>
</evidence>
<dbReference type="EMBL" id="VFOQ01000001">
    <property type="protein sequence ID" value="TQL60885.1"/>
    <property type="molecule type" value="Genomic_DNA"/>
</dbReference>
<dbReference type="InterPro" id="IPR025447">
    <property type="entry name" value="DUF4192"/>
</dbReference>
<dbReference type="Proteomes" id="UP000319514">
    <property type="component" value="Unassembled WGS sequence"/>
</dbReference>
<protein>
    <submittedName>
        <fullName evidence="1">Uncharacterized protein DUF4192</fullName>
    </submittedName>
</protein>
<evidence type="ECO:0000313" key="2">
    <source>
        <dbReference type="Proteomes" id="UP000319514"/>
    </source>
</evidence>
<name>A0A542ZKK5_9MICO</name>
<dbReference type="Pfam" id="PF13830">
    <property type="entry name" value="DUF4192"/>
    <property type="match status" value="2"/>
</dbReference>
<sequence>MTTTLHLRGPADVLAVLPYQLGYHPRDSVVVVSLHGRRMGLVQRLDLPPHEHLDEAVAAMAAPLAADRPESALLIGYEDTEGASSPMLDALDDACDEMGLPVADRLVVRAGRWFALDCTSEACCPTAGTLLPPDHEVPAVADFVGMEVAPLVDREALVASLQPGSHPLLTRAVRACAQEWLQVVTDGHDEHQPDLEKQRARALAVWAELLREDDAAPAVTDLPPGDLALAACSLVDVHLRDALVAWLCPGTLELDLVDPGLREQLRRLLPVRGWGRGEPDAAEVTAQRRVEARLVALCGVLPDEWAVAALTVLANLTWWRGDGALTRVALDRALAFDPGYRLAALLARMVDLAIRPDRASA</sequence>
<reference evidence="1 2" key="1">
    <citation type="submission" date="2019-06" db="EMBL/GenBank/DDBJ databases">
        <title>Sequencing the genomes of 1000 actinobacteria strains.</title>
        <authorList>
            <person name="Klenk H.-P."/>
        </authorList>
    </citation>
    <scope>NUCLEOTIDE SEQUENCE [LARGE SCALE GENOMIC DNA]</scope>
    <source>
        <strain evidence="1 2">DSM 18082</strain>
    </source>
</reference>
<comment type="caution">
    <text evidence="1">The sequence shown here is derived from an EMBL/GenBank/DDBJ whole genome shotgun (WGS) entry which is preliminary data.</text>
</comment>
<proteinExistence type="predicted"/>
<keyword evidence="2" id="KW-1185">Reference proteome</keyword>
<dbReference type="RefSeq" id="WP_185746124.1">
    <property type="nucleotide sequence ID" value="NZ_BAAAKX010000007.1"/>
</dbReference>
<gene>
    <name evidence="1" type="ORF">FB474_2285</name>
</gene>